<protein>
    <submittedName>
        <fullName evidence="4">Cyclic di-GMP phosphodiesterase response regulator RpfG</fullName>
        <ecNumber evidence="4">3.1.4.52</ecNumber>
    </submittedName>
</protein>
<dbReference type="SUPFAM" id="SSF52172">
    <property type="entry name" value="CheY-like"/>
    <property type="match status" value="1"/>
</dbReference>
<dbReference type="SMART" id="SM00471">
    <property type="entry name" value="HDc"/>
    <property type="match status" value="1"/>
</dbReference>
<dbReference type="KEGG" id="alam:RT761_01614"/>
<dbReference type="RefSeq" id="WP_218110903.1">
    <property type="nucleotide sequence ID" value="NZ_CP065383.1"/>
</dbReference>
<feature type="domain" description="Response regulatory" evidence="2">
    <location>
        <begin position="1"/>
        <end position="29"/>
    </location>
</feature>
<reference evidence="4 5" key="1">
    <citation type="journal article" date="2021" name="Nat. Commun.">
        <title>Isolation of a member of the candidate phylum Atribacteria reveals a unique cell membrane structure.</title>
        <authorList>
            <person name="Taiki K."/>
            <person name="Nobu M.K."/>
            <person name="Kusada H."/>
            <person name="Meng X.-Y."/>
            <person name="Hosoki N."/>
            <person name="Uematsu K."/>
            <person name="Yoshioka H."/>
            <person name="Kamagata Y."/>
            <person name="Tamaki H."/>
        </authorList>
    </citation>
    <scope>NUCLEOTIDE SEQUENCE [LARGE SCALE GENOMIC DNA]</scope>
    <source>
        <strain evidence="4 5">RT761</strain>
    </source>
</reference>
<dbReference type="SUPFAM" id="SSF109604">
    <property type="entry name" value="HD-domain/PDEase-like"/>
    <property type="match status" value="1"/>
</dbReference>
<dbReference type="PROSITE" id="PS50110">
    <property type="entry name" value="RESPONSE_REGULATORY"/>
    <property type="match status" value="1"/>
</dbReference>
<evidence type="ECO:0000313" key="4">
    <source>
        <dbReference type="EMBL" id="QPM68394.1"/>
    </source>
</evidence>
<dbReference type="Proteomes" id="UP000594463">
    <property type="component" value="Chromosome"/>
</dbReference>
<dbReference type="PROSITE" id="PS51832">
    <property type="entry name" value="HD_GYP"/>
    <property type="match status" value="1"/>
</dbReference>
<keyword evidence="5" id="KW-1185">Reference proteome</keyword>
<dbReference type="PANTHER" id="PTHR45228">
    <property type="entry name" value="CYCLIC DI-GMP PHOSPHODIESTERASE TM_0186-RELATED"/>
    <property type="match status" value="1"/>
</dbReference>
<feature type="domain" description="HD-GYP" evidence="3">
    <location>
        <begin position="56"/>
        <end position="266"/>
    </location>
</feature>
<accession>A0A7T1AM29</accession>
<evidence type="ECO:0000313" key="5">
    <source>
        <dbReference type="Proteomes" id="UP000594463"/>
    </source>
</evidence>
<evidence type="ECO:0000259" key="2">
    <source>
        <dbReference type="PROSITE" id="PS50110"/>
    </source>
</evidence>
<dbReference type="GO" id="GO:0000160">
    <property type="term" value="P:phosphorelay signal transduction system"/>
    <property type="evidence" value="ECO:0007669"/>
    <property type="project" value="InterPro"/>
</dbReference>
<dbReference type="CDD" id="cd00077">
    <property type="entry name" value="HDc"/>
    <property type="match status" value="1"/>
</dbReference>
<dbReference type="Gene3D" id="1.10.3210.10">
    <property type="entry name" value="Hypothetical protein af1432"/>
    <property type="match status" value="1"/>
</dbReference>
<dbReference type="AlphaFoldDB" id="A0A7T1AM29"/>
<dbReference type="EMBL" id="CP065383">
    <property type="protein sequence ID" value="QPM68394.1"/>
    <property type="molecule type" value="Genomic_DNA"/>
</dbReference>
<dbReference type="EC" id="3.1.4.52" evidence="4"/>
<keyword evidence="4" id="KW-0378">Hydrolase</keyword>
<dbReference type="InterPro" id="IPR037522">
    <property type="entry name" value="HD_GYP_dom"/>
</dbReference>
<proteinExistence type="predicted"/>
<comment type="caution">
    <text evidence="1">Lacks conserved residue(s) required for the propagation of feature annotation.</text>
</comment>
<dbReference type="InterPro" id="IPR011006">
    <property type="entry name" value="CheY-like_superfamily"/>
</dbReference>
<dbReference type="PANTHER" id="PTHR45228:SF5">
    <property type="entry name" value="CYCLIC DI-GMP PHOSPHODIESTERASE VC_1348-RELATED"/>
    <property type="match status" value="1"/>
</dbReference>
<dbReference type="InterPro" id="IPR001789">
    <property type="entry name" value="Sig_transdc_resp-reg_receiver"/>
</dbReference>
<evidence type="ECO:0000259" key="3">
    <source>
        <dbReference type="PROSITE" id="PS51832"/>
    </source>
</evidence>
<dbReference type="Gene3D" id="6.10.250.690">
    <property type="match status" value="1"/>
</dbReference>
<gene>
    <name evidence="4" type="primary">rpfG_2</name>
    <name evidence="4" type="ORF">RT761_01614</name>
</gene>
<dbReference type="InterPro" id="IPR003607">
    <property type="entry name" value="HD/PDEase_dom"/>
</dbReference>
<dbReference type="Pfam" id="PF13487">
    <property type="entry name" value="HD_5"/>
    <property type="match status" value="1"/>
</dbReference>
<dbReference type="GO" id="GO:0071111">
    <property type="term" value="F:cyclic-guanylate-specific phosphodiesterase activity"/>
    <property type="evidence" value="ECO:0007669"/>
    <property type="project" value="UniProtKB-EC"/>
</dbReference>
<evidence type="ECO:0000256" key="1">
    <source>
        <dbReference type="PROSITE-ProRule" id="PRU00169"/>
    </source>
</evidence>
<sequence length="266" mass="30734">MKAFQAGGVDYVSKPFQEQEVLARVWAHIHLKKLREELVYHNKQLEEIVTKQVEIITASQMATIFALAKLAESRDKGTGQHFERVRIFTKKLALQMREMGLYEDILTPSFIDNLYQAACLHDIGKVGVPDAILLKPGKVTPVEYEEIKKHSIYGADTLAEVLKYFPENQFLQMGVELARYHHEKWDGTGYPEGLVGKDIPLSARIIALADYYDALTSIRCYREAFSHEETIQMIYRESGRHFDPDVVKAFRLLDKEFKRIRQEIQD</sequence>
<dbReference type="InterPro" id="IPR052020">
    <property type="entry name" value="Cyclic_di-GMP/3'3'-cGAMP_PDE"/>
</dbReference>
<organism evidence="4 5">
    <name type="scientific">Atribacter laminatus</name>
    <dbReference type="NCBI Taxonomy" id="2847778"/>
    <lineage>
        <taxon>Bacteria</taxon>
        <taxon>Pseudomonadati</taxon>
        <taxon>Atribacterota</taxon>
        <taxon>Atribacteria</taxon>
        <taxon>Atribacterales</taxon>
        <taxon>Atribacteraceae</taxon>
        <taxon>Atribacter</taxon>
    </lineage>
</organism>
<name>A0A7T1AM29_ATRLM</name>